<gene>
    <name evidence="1" type="ORF">CCR87_12165</name>
</gene>
<proteinExistence type="predicted"/>
<dbReference type="EMBL" id="NHSD01000287">
    <property type="protein sequence ID" value="MBK5928072.1"/>
    <property type="molecule type" value="Genomic_DNA"/>
</dbReference>
<evidence type="ECO:0000313" key="2">
    <source>
        <dbReference type="Proteomes" id="UP000706333"/>
    </source>
</evidence>
<protein>
    <submittedName>
        <fullName evidence="1">Uncharacterized protein</fullName>
    </submittedName>
</protein>
<reference evidence="1" key="1">
    <citation type="submission" date="2017-05" db="EMBL/GenBank/DDBJ databases">
        <authorList>
            <person name="Imhoff J.F."/>
            <person name="Rahn T."/>
            <person name="Kuenzel S."/>
            <person name="Neulinger S.C."/>
        </authorList>
    </citation>
    <scope>NUCLEOTIDE SEQUENCE</scope>
    <source>
        <strain evidence="1">LMG 28126</strain>
    </source>
</reference>
<dbReference type="RefSeq" id="WP_201157824.1">
    <property type="nucleotide sequence ID" value="NZ_NHSD01000287.1"/>
</dbReference>
<dbReference type="Proteomes" id="UP000706333">
    <property type="component" value="Unassembled WGS sequence"/>
</dbReference>
<comment type="caution">
    <text evidence="1">The sequence shown here is derived from an EMBL/GenBank/DDBJ whole genome shotgun (WGS) entry which is preliminary data.</text>
</comment>
<dbReference type="AlphaFoldDB" id="A0A934TLJ6"/>
<sequence length="118" mass="11881">MSPEVAGGAVGLATLVARIGAEMDALAALAAALDAGIGATLDGGVARDACASVQDLDRLRQWASDLAMVQRRLADCVPADVAVPVDPLLVRLQLGALVQRLRTGTCDGADAAGGVEIF</sequence>
<accession>A0A934TLJ6</accession>
<keyword evidence="2" id="KW-1185">Reference proteome</keyword>
<evidence type="ECO:0000313" key="1">
    <source>
        <dbReference type="EMBL" id="MBK5928072.1"/>
    </source>
</evidence>
<reference evidence="1" key="2">
    <citation type="journal article" date="2020" name="Microorganisms">
        <title>Osmotic Adaptation and Compatible Solute Biosynthesis of Phototrophic Bacteria as Revealed from Genome Analyses.</title>
        <authorList>
            <person name="Imhoff J.F."/>
            <person name="Rahn T."/>
            <person name="Kunzel S."/>
            <person name="Keller A."/>
            <person name="Neulinger S.C."/>
        </authorList>
    </citation>
    <scope>NUCLEOTIDE SEQUENCE</scope>
    <source>
        <strain evidence="1">LMG 28126</strain>
    </source>
</reference>
<name>A0A934TLJ6_9RHOB</name>
<organism evidence="1 2">
    <name type="scientific">Rhodobaculum claviforme</name>
    <dbReference type="NCBI Taxonomy" id="1549854"/>
    <lineage>
        <taxon>Bacteria</taxon>
        <taxon>Pseudomonadati</taxon>
        <taxon>Pseudomonadota</taxon>
        <taxon>Alphaproteobacteria</taxon>
        <taxon>Rhodobacterales</taxon>
        <taxon>Paracoccaceae</taxon>
        <taxon>Rhodobaculum</taxon>
    </lineage>
</organism>